<feature type="domain" description="DNA-directed DNA polymerase family B exonuclease" evidence="9">
    <location>
        <begin position="179"/>
        <end position="287"/>
    </location>
</feature>
<comment type="caution">
    <text evidence="10">The sequence shown here is derived from an EMBL/GenBank/DDBJ whole genome shotgun (WGS) entry which is preliminary data.</text>
</comment>
<protein>
    <recommendedName>
        <fullName evidence="2">DNA-directed DNA polymerase</fullName>
        <ecNumber evidence="2">2.7.7.7</ecNumber>
    </recommendedName>
</protein>
<dbReference type="InterPro" id="IPR006134">
    <property type="entry name" value="DNA-dir_DNA_pol_B_multi_dom"/>
</dbReference>
<sequence length="761" mass="86489">MQTISDPAWLYGADPTPGIVGVWADWRGQALVWRRTAQGLLLEKETFTPWVYADHLTDLKLSGMPFAKASEERLEGQITYLELPGGPGSSRFLLQCTDGRILRNALLQGASRRLGKKVSHLSDLWECYTMAPLEQYLMLTGRTYFKGLRYEDLHRMQIDLETTSLSPEDGHIFLISVKDNQGLEVVLEDKSEKALLESLTRLIQQRNPDVIENHNLMGFDLPFLMRRAEQLGLKLLWGRDPGPLEVVAIRYQDFTRYSVAGREMIDTLDAVRRHQFVTRDMASQRLKDVAKYFGVASPERVYIAGEKIYQTYLSDPEQVRHYALDDVREVSAISERLMQPAFALSQMAPRSFERVAYAGTATGILEPMLVRAYLQEKQALPCSQHMASDTPHEGGAVYLFQTGVARNVVKADISSLYPSIMRQYQIGPRCDTLGVMTTLVDQLTALRLEHKEQAKKASQEAPYHNAIQAAMKLVINSAYGYLGAGKMARFADRNAADQITALGREILQQVLHELQARGMTLIEADTDGVFFSMPEHWTEQQGRQLVAEVSATLPELIHLDFEGWYPAMFSHQVKNYALLTAQGKLVLRGASLHSIRSEAFGSQFLKEALMALLQGDVEGVHHAFTETVEKLRARAFKTRDVAMRIRLTKSSQQYLHRRSDRKESPYEAMLLSGRESWSKGERILMYQGRGRIGRILQDQDPRDYDIQHYIEALKKHYAERLSSAFSPEDFEAVFPAHLQGRLFERTLEEVQIQHVPYGQEI</sequence>
<dbReference type="Proteomes" id="UP000632222">
    <property type="component" value="Unassembled WGS sequence"/>
</dbReference>
<dbReference type="RefSeq" id="WP_189001906.1">
    <property type="nucleotide sequence ID" value="NZ_BMOD01000004.1"/>
</dbReference>
<evidence type="ECO:0000256" key="6">
    <source>
        <dbReference type="ARBA" id="ARBA00023125"/>
    </source>
</evidence>
<keyword evidence="4" id="KW-0548">Nucleotidyltransferase</keyword>
<name>A0ABQ2CX45_9DEIO</name>
<gene>
    <name evidence="10" type="ORF">GCM10008938_14720</name>
</gene>
<evidence type="ECO:0000256" key="2">
    <source>
        <dbReference type="ARBA" id="ARBA00012417"/>
    </source>
</evidence>
<dbReference type="PANTHER" id="PTHR10322:SF23">
    <property type="entry name" value="DNA POLYMERASE DELTA CATALYTIC SUBUNIT"/>
    <property type="match status" value="1"/>
</dbReference>
<dbReference type="InterPro" id="IPR012337">
    <property type="entry name" value="RNaseH-like_sf"/>
</dbReference>
<dbReference type="Gene3D" id="3.30.420.10">
    <property type="entry name" value="Ribonuclease H-like superfamily/Ribonuclease H"/>
    <property type="match status" value="1"/>
</dbReference>
<keyword evidence="5" id="KW-0239">DNA-directed DNA polymerase</keyword>
<dbReference type="Gene3D" id="3.90.1600.10">
    <property type="entry name" value="Palm domain of DNA polymerase"/>
    <property type="match status" value="1"/>
</dbReference>
<evidence type="ECO:0000313" key="11">
    <source>
        <dbReference type="Proteomes" id="UP000632222"/>
    </source>
</evidence>
<dbReference type="InterPro" id="IPR023211">
    <property type="entry name" value="DNA_pol_palm_dom_sf"/>
</dbReference>
<dbReference type="InterPro" id="IPR050240">
    <property type="entry name" value="DNA_pol_type-B"/>
</dbReference>
<dbReference type="Pfam" id="PF03104">
    <property type="entry name" value="DNA_pol_B_exo1"/>
    <property type="match status" value="1"/>
</dbReference>
<dbReference type="PANTHER" id="PTHR10322">
    <property type="entry name" value="DNA POLYMERASE CATALYTIC SUBUNIT"/>
    <property type="match status" value="1"/>
</dbReference>
<dbReference type="InterPro" id="IPR036397">
    <property type="entry name" value="RNaseH_sf"/>
</dbReference>
<evidence type="ECO:0000256" key="3">
    <source>
        <dbReference type="ARBA" id="ARBA00022679"/>
    </source>
</evidence>
<evidence type="ECO:0000259" key="8">
    <source>
        <dbReference type="Pfam" id="PF00136"/>
    </source>
</evidence>
<reference evidence="11" key="1">
    <citation type="journal article" date="2019" name="Int. J. Syst. Evol. Microbiol.">
        <title>The Global Catalogue of Microorganisms (GCM) 10K type strain sequencing project: providing services to taxonomists for standard genome sequencing and annotation.</title>
        <authorList>
            <consortium name="The Broad Institute Genomics Platform"/>
            <consortium name="The Broad Institute Genome Sequencing Center for Infectious Disease"/>
            <person name="Wu L."/>
            <person name="Ma J."/>
        </authorList>
    </citation>
    <scope>NUCLEOTIDE SEQUENCE [LARGE SCALE GENOMIC DNA]</scope>
    <source>
        <strain evidence="11">JCM 14370</strain>
    </source>
</reference>
<proteinExistence type="inferred from homology"/>
<keyword evidence="11" id="KW-1185">Reference proteome</keyword>
<dbReference type="InterPro" id="IPR006133">
    <property type="entry name" value="DNA-dir_DNA_pol_B_exonuc"/>
</dbReference>
<dbReference type="SMART" id="SM00486">
    <property type="entry name" value="POLBc"/>
    <property type="match status" value="1"/>
</dbReference>
<accession>A0ABQ2CX45</accession>
<dbReference type="SUPFAM" id="SSF53098">
    <property type="entry name" value="Ribonuclease H-like"/>
    <property type="match status" value="1"/>
</dbReference>
<evidence type="ECO:0000256" key="1">
    <source>
        <dbReference type="ARBA" id="ARBA00005755"/>
    </source>
</evidence>
<dbReference type="SUPFAM" id="SSF56672">
    <property type="entry name" value="DNA/RNA polymerases"/>
    <property type="match status" value="1"/>
</dbReference>
<evidence type="ECO:0000256" key="4">
    <source>
        <dbReference type="ARBA" id="ARBA00022695"/>
    </source>
</evidence>
<dbReference type="InterPro" id="IPR006172">
    <property type="entry name" value="DNA-dir_DNA_pol_B"/>
</dbReference>
<evidence type="ECO:0000256" key="5">
    <source>
        <dbReference type="ARBA" id="ARBA00022932"/>
    </source>
</evidence>
<feature type="domain" description="DNA-directed DNA polymerase family B multifunctional" evidence="8">
    <location>
        <begin position="433"/>
        <end position="657"/>
    </location>
</feature>
<comment type="catalytic activity">
    <reaction evidence="7">
        <text>DNA(n) + a 2'-deoxyribonucleoside 5'-triphosphate = DNA(n+1) + diphosphate</text>
        <dbReference type="Rhea" id="RHEA:22508"/>
        <dbReference type="Rhea" id="RHEA-COMP:17339"/>
        <dbReference type="Rhea" id="RHEA-COMP:17340"/>
        <dbReference type="ChEBI" id="CHEBI:33019"/>
        <dbReference type="ChEBI" id="CHEBI:61560"/>
        <dbReference type="ChEBI" id="CHEBI:173112"/>
        <dbReference type="EC" id="2.7.7.7"/>
    </reaction>
</comment>
<comment type="similarity">
    <text evidence="1">Belongs to the DNA polymerase type-B family.</text>
</comment>
<evidence type="ECO:0000259" key="9">
    <source>
        <dbReference type="Pfam" id="PF03104"/>
    </source>
</evidence>
<dbReference type="InterPro" id="IPR043502">
    <property type="entry name" value="DNA/RNA_pol_sf"/>
</dbReference>
<dbReference type="Pfam" id="PF00136">
    <property type="entry name" value="DNA_pol_B"/>
    <property type="match status" value="1"/>
</dbReference>
<organism evidence="10 11">
    <name type="scientific">Deinococcus roseus</name>
    <dbReference type="NCBI Taxonomy" id="392414"/>
    <lineage>
        <taxon>Bacteria</taxon>
        <taxon>Thermotogati</taxon>
        <taxon>Deinococcota</taxon>
        <taxon>Deinococci</taxon>
        <taxon>Deinococcales</taxon>
        <taxon>Deinococcaceae</taxon>
        <taxon>Deinococcus</taxon>
    </lineage>
</organism>
<keyword evidence="3" id="KW-0808">Transferase</keyword>
<dbReference type="EC" id="2.7.7.7" evidence="2"/>
<keyword evidence="6" id="KW-0238">DNA-binding</keyword>
<dbReference type="EMBL" id="BMOD01000004">
    <property type="protein sequence ID" value="GGJ29720.1"/>
    <property type="molecule type" value="Genomic_DNA"/>
</dbReference>
<evidence type="ECO:0000256" key="7">
    <source>
        <dbReference type="ARBA" id="ARBA00049244"/>
    </source>
</evidence>
<evidence type="ECO:0000313" key="10">
    <source>
        <dbReference type="EMBL" id="GGJ29720.1"/>
    </source>
</evidence>